<evidence type="ECO:0000256" key="2">
    <source>
        <dbReference type="ARBA" id="ARBA00022679"/>
    </source>
</evidence>
<protein>
    <submittedName>
        <fullName evidence="3">Class I SAM-dependent methyltransferase</fullName>
    </submittedName>
</protein>
<evidence type="ECO:0000256" key="1">
    <source>
        <dbReference type="ARBA" id="ARBA00022603"/>
    </source>
</evidence>
<dbReference type="GO" id="GO:0071770">
    <property type="term" value="P:DIM/DIP cell wall layer assembly"/>
    <property type="evidence" value="ECO:0007669"/>
    <property type="project" value="TreeGrafter"/>
</dbReference>
<dbReference type="GO" id="GO:0005886">
    <property type="term" value="C:plasma membrane"/>
    <property type="evidence" value="ECO:0007669"/>
    <property type="project" value="TreeGrafter"/>
</dbReference>
<dbReference type="InterPro" id="IPR029063">
    <property type="entry name" value="SAM-dependent_MTases_sf"/>
</dbReference>
<gene>
    <name evidence="3" type="ORF">EVA93_03660</name>
</gene>
<accession>A0A520MZZ5</accession>
<proteinExistence type="predicted"/>
<dbReference type="GO" id="GO:0032259">
    <property type="term" value="P:methylation"/>
    <property type="evidence" value="ECO:0007669"/>
    <property type="project" value="UniProtKB-KW"/>
</dbReference>
<dbReference type="EMBL" id="SHBF01000021">
    <property type="protein sequence ID" value="RZO26775.1"/>
    <property type="molecule type" value="Genomic_DNA"/>
</dbReference>
<comment type="caution">
    <text evidence="3">The sequence shown here is derived from an EMBL/GenBank/DDBJ whole genome shotgun (WGS) entry which is preliminary data.</text>
</comment>
<dbReference type="Proteomes" id="UP000318710">
    <property type="component" value="Unassembled WGS sequence"/>
</dbReference>
<name>A0A520MZZ5_9GAMM</name>
<reference evidence="3 4" key="1">
    <citation type="submission" date="2019-02" db="EMBL/GenBank/DDBJ databases">
        <title>Prokaryotic population dynamics and viral predation in marine succession experiment using metagenomics: the confinement effect.</title>
        <authorList>
            <person name="Haro-Moreno J.M."/>
            <person name="Rodriguez-Valera F."/>
            <person name="Lopez-Perez M."/>
        </authorList>
    </citation>
    <scope>NUCLEOTIDE SEQUENCE [LARGE SCALE GENOMIC DNA]</scope>
    <source>
        <strain evidence="3">MED-G160</strain>
    </source>
</reference>
<dbReference type="PANTHER" id="PTHR40048">
    <property type="entry name" value="RHAMNOSYL O-METHYLTRANSFERASE"/>
    <property type="match status" value="1"/>
</dbReference>
<sequence length="200" mass="22958">MNFQQIKNLKGFMPDHEGMALFKWAKKFSALGPILEIGTYCGKSSMYLSLGAKKNDQYVFTIDHHLGSEEHQINEEYFDDETYDHNNKRVNTLPLLIENINQCKAKNIVPIVADSKEISSNWISNIGMLFIDGGHSYESANNDYKYWESKIIKSGCLVIHDIYENPDEGGQAPYEIFQKALKNNYKIYDRVDTVVCLIKS</sequence>
<dbReference type="PANTHER" id="PTHR40048:SF1">
    <property type="entry name" value="RHAMNOSYL O-METHYLTRANSFERASE"/>
    <property type="match status" value="1"/>
</dbReference>
<keyword evidence="2 3" id="KW-0808">Transferase</keyword>
<organism evidence="3 4">
    <name type="scientific">SAR86 cluster bacterium</name>
    <dbReference type="NCBI Taxonomy" id="2030880"/>
    <lineage>
        <taxon>Bacteria</taxon>
        <taxon>Pseudomonadati</taxon>
        <taxon>Pseudomonadota</taxon>
        <taxon>Gammaproteobacteria</taxon>
        <taxon>SAR86 cluster</taxon>
    </lineage>
</organism>
<dbReference type="GO" id="GO:0008168">
    <property type="term" value="F:methyltransferase activity"/>
    <property type="evidence" value="ECO:0007669"/>
    <property type="project" value="UniProtKB-KW"/>
</dbReference>
<evidence type="ECO:0000313" key="4">
    <source>
        <dbReference type="Proteomes" id="UP000318710"/>
    </source>
</evidence>
<keyword evidence="1 3" id="KW-0489">Methyltransferase</keyword>
<dbReference type="AlphaFoldDB" id="A0A520MZZ5"/>
<dbReference type="Pfam" id="PF13578">
    <property type="entry name" value="Methyltransf_24"/>
    <property type="match status" value="1"/>
</dbReference>
<dbReference type="SUPFAM" id="SSF53335">
    <property type="entry name" value="S-adenosyl-L-methionine-dependent methyltransferases"/>
    <property type="match status" value="1"/>
</dbReference>
<dbReference type="Gene3D" id="3.40.50.150">
    <property type="entry name" value="Vaccinia Virus protein VP39"/>
    <property type="match status" value="1"/>
</dbReference>
<evidence type="ECO:0000313" key="3">
    <source>
        <dbReference type="EMBL" id="RZO26775.1"/>
    </source>
</evidence>